<accession>A0A850H9V3</accession>
<evidence type="ECO:0000313" key="1">
    <source>
        <dbReference type="EMBL" id="NVE94509.1"/>
    </source>
</evidence>
<dbReference type="RefSeq" id="WP_176272781.1">
    <property type="nucleotide sequence ID" value="NZ_JABWTA010000001.1"/>
</dbReference>
<evidence type="ECO:0000313" key="2">
    <source>
        <dbReference type="Proteomes" id="UP000546031"/>
    </source>
</evidence>
<proteinExistence type="predicted"/>
<organism evidence="1 2">
    <name type="scientific">Altererythrobacter lutimaris</name>
    <dbReference type="NCBI Taxonomy" id="2743979"/>
    <lineage>
        <taxon>Bacteria</taxon>
        <taxon>Pseudomonadati</taxon>
        <taxon>Pseudomonadota</taxon>
        <taxon>Alphaproteobacteria</taxon>
        <taxon>Sphingomonadales</taxon>
        <taxon>Erythrobacteraceae</taxon>
        <taxon>Altererythrobacter</taxon>
    </lineage>
</organism>
<dbReference type="AlphaFoldDB" id="A0A850H9V3"/>
<dbReference type="Proteomes" id="UP000546031">
    <property type="component" value="Unassembled WGS sequence"/>
</dbReference>
<sequence length="164" mass="17008">MASAALALLLTGCAGASDRYPSLATRDIERVSGTFEPVAASDAQLTPALAPANQAEQLQSLVAQAATAHAAFMTAVPGTRAAIARIGAKEPGDKSWTDAQIALAELDSQRSRAAIALGDLDLLYANASVDFVEREAIAEARANVLASVHQEDAILIELRGLADR</sequence>
<name>A0A850H9V3_9SPHN</name>
<gene>
    <name evidence="1" type="ORF">HUO12_06320</name>
</gene>
<protein>
    <submittedName>
        <fullName evidence="1">Uncharacterized protein</fullName>
    </submittedName>
</protein>
<comment type="caution">
    <text evidence="1">The sequence shown here is derived from an EMBL/GenBank/DDBJ whole genome shotgun (WGS) entry which is preliminary data.</text>
</comment>
<keyword evidence="2" id="KW-1185">Reference proteome</keyword>
<reference evidence="1 2" key="1">
    <citation type="submission" date="2020-06" db="EMBL/GenBank/DDBJ databases">
        <title>Altererythrobacter lutimaris sp. nov., a marine bacterium isolated from a tidal flat.</title>
        <authorList>
            <person name="Kim D."/>
            <person name="Yoo Y."/>
            <person name="Kim J.-J."/>
        </authorList>
    </citation>
    <scope>NUCLEOTIDE SEQUENCE [LARGE SCALE GENOMIC DNA]</scope>
    <source>
        <strain evidence="1 2">JGD-16</strain>
    </source>
</reference>
<dbReference type="EMBL" id="JABWTA010000001">
    <property type="protein sequence ID" value="NVE94509.1"/>
    <property type="molecule type" value="Genomic_DNA"/>
</dbReference>